<evidence type="ECO:0000313" key="3">
    <source>
        <dbReference type="Proteomes" id="UP000179807"/>
    </source>
</evidence>
<dbReference type="RefSeq" id="XP_068354328.1">
    <property type="nucleotide sequence ID" value="XM_068508299.1"/>
</dbReference>
<comment type="caution">
    <text evidence="2">The sequence shown here is derived from an EMBL/GenBank/DDBJ whole genome shotgun (WGS) entry which is preliminary data.</text>
</comment>
<dbReference type="EMBL" id="MLAK01000924">
    <property type="protein sequence ID" value="OHT01192.1"/>
    <property type="molecule type" value="Genomic_DNA"/>
</dbReference>
<keyword evidence="1" id="KW-1133">Transmembrane helix</keyword>
<evidence type="ECO:0000313" key="2">
    <source>
        <dbReference type="EMBL" id="OHT01192.1"/>
    </source>
</evidence>
<reference evidence="2" key="1">
    <citation type="submission" date="2016-10" db="EMBL/GenBank/DDBJ databases">
        <authorList>
            <person name="Benchimol M."/>
            <person name="Almeida L.G."/>
            <person name="Vasconcelos A.T."/>
            <person name="Perreira-Neves A."/>
            <person name="Rosa I.A."/>
            <person name="Tasca T."/>
            <person name="Bogo M.R."/>
            <person name="de Souza W."/>
        </authorList>
    </citation>
    <scope>NUCLEOTIDE SEQUENCE [LARGE SCALE GENOMIC DNA]</scope>
    <source>
        <strain evidence="2">K</strain>
    </source>
</reference>
<dbReference type="PANTHER" id="PTHR32158:SF22">
    <property type="entry name" value="TRANSMEMBRANE DOMAIN-CONTAINING PROTEIN DDB_G0287209"/>
    <property type="match status" value="1"/>
</dbReference>
<dbReference type="OrthoDB" id="10488735at2759"/>
<name>A0A1J4JRX8_9EUKA</name>
<gene>
    <name evidence="2" type="ORF">TRFO_32080</name>
</gene>
<dbReference type="Proteomes" id="UP000179807">
    <property type="component" value="Unassembled WGS sequence"/>
</dbReference>
<dbReference type="VEuPathDB" id="TrichDB:TRFO_32080"/>
<dbReference type="AlphaFoldDB" id="A0A1J4JRX8"/>
<feature type="transmembrane region" description="Helical" evidence="1">
    <location>
        <begin position="536"/>
        <end position="557"/>
    </location>
</feature>
<keyword evidence="1" id="KW-0472">Membrane</keyword>
<evidence type="ECO:0008006" key="4">
    <source>
        <dbReference type="Google" id="ProtNLM"/>
    </source>
</evidence>
<dbReference type="GeneID" id="94843003"/>
<evidence type="ECO:0000256" key="1">
    <source>
        <dbReference type="SAM" id="Phobius"/>
    </source>
</evidence>
<keyword evidence="1" id="KW-0812">Transmembrane</keyword>
<protein>
    <recommendedName>
        <fullName evidence="4">Right handed beta helix domain-containing protein</fullName>
    </recommendedName>
</protein>
<dbReference type="SUPFAM" id="SSF51126">
    <property type="entry name" value="Pectin lyase-like"/>
    <property type="match status" value="1"/>
</dbReference>
<dbReference type="PANTHER" id="PTHR32158">
    <property type="entry name" value="RING-TYPE DOMAIN-CONTAINING PROTEIN"/>
    <property type="match status" value="1"/>
</dbReference>
<accession>A0A1J4JRX8</accession>
<keyword evidence="3" id="KW-1185">Reference proteome</keyword>
<organism evidence="2 3">
    <name type="scientific">Tritrichomonas foetus</name>
    <dbReference type="NCBI Taxonomy" id="1144522"/>
    <lineage>
        <taxon>Eukaryota</taxon>
        <taxon>Metamonada</taxon>
        <taxon>Parabasalia</taxon>
        <taxon>Tritrichomonadida</taxon>
        <taxon>Tritrichomonadidae</taxon>
        <taxon>Tritrichomonas</taxon>
    </lineage>
</organism>
<proteinExistence type="predicted"/>
<sequence>MIFVFLISLSSSTEYFVKWNGDDKTICHPMWPCKWEVAVKLFEREDIIQITDAEIKTEEQLLMFQNMTSYVFQIGGGIASNSNTKIDGNLFHQNTTDFFIEISPFNESLLYGFEFHHFHHPIISVRGMDLFLIVNCSFNNNFVSYDYPLISFCNVTVIMSNSSICNNSVEGSSIIGLSTSILGYFNGTIENNIQLSRGQIPLIEFTNGASEITNSTIKNNISPNSPLIGSWFFIIVIITNSTIENNFCGTSALIVGDSLAQLSLSNSSISSNRAALLHSMTQSSINLSQTIFSKNYAAGQALIFAPRSTIQFLNETIVSENIADSIISSQLSNETSLNLISTQFSNNTCTDTAFALSNSESKIENTSLSTNTVKDHPLISVSTSNFSMNASSFVRNWVMGKGNIIEVEDGSIDVTETNFIHNKSDKSGVFLISIEANDTYSFVFRGSDFKENTGNIVSSILFDKKRPPARFEYCNFSKFRFEEVNGDLNDDQLFHRCRFERSIKEIDENYEEESFDSDFDQNHLFNDFEMKKNRNFLFNIYIIIGICVSVICLIILYRVKLNALCNNDTLL</sequence>
<dbReference type="InterPro" id="IPR011050">
    <property type="entry name" value="Pectin_lyase_fold/virulence"/>
</dbReference>